<dbReference type="GO" id="GO:1990316">
    <property type="term" value="C:Atg1/ULK1 kinase complex"/>
    <property type="evidence" value="ECO:0007669"/>
    <property type="project" value="EnsemblFungi"/>
</dbReference>
<dbReference type="AlphaFoldDB" id="G0WHQ7"/>
<dbReference type="HOGENOM" id="CLU_121102_0_0_1"/>
<dbReference type="InterPro" id="IPR039362">
    <property type="entry name" value="ATG29_sf"/>
</dbReference>
<dbReference type="Gene3D" id="1.10.10.2570">
    <property type="match status" value="1"/>
</dbReference>
<dbReference type="RefSeq" id="XP_003672561.1">
    <property type="nucleotide sequence ID" value="XM_003672513.1"/>
</dbReference>
<keyword evidence="4" id="KW-0813">Transport</keyword>
<comment type="subcellular location">
    <subcellularLocation>
        <location evidence="1">Preautophagosomal structure</location>
    </subcellularLocation>
</comment>
<dbReference type="KEGG" id="ndi:NDAI_0K01270"/>
<dbReference type="GeneID" id="11497606"/>
<organism evidence="10 11">
    <name type="scientific">Naumovozyma dairenensis (strain ATCC 10597 / BCRC 20456 / CBS 421 / NBRC 0211 / NRRL Y-12639)</name>
    <name type="common">Saccharomyces dairenensis</name>
    <dbReference type="NCBI Taxonomy" id="1071378"/>
    <lineage>
        <taxon>Eukaryota</taxon>
        <taxon>Fungi</taxon>
        <taxon>Dikarya</taxon>
        <taxon>Ascomycota</taxon>
        <taxon>Saccharomycotina</taxon>
        <taxon>Saccharomycetes</taxon>
        <taxon>Saccharomycetales</taxon>
        <taxon>Saccharomycetaceae</taxon>
        <taxon>Naumovozyma</taxon>
    </lineage>
</organism>
<comment type="similarity">
    <text evidence="2">Belongs to the ATG29 family.</text>
</comment>
<evidence type="ECO:0000259" key="9">
    <source>
        <dbReference type="Pfam" id="PF18388"/>
    </source>
</evidence>
<proteinExistence type="inferred from homology"/>
<evidence type="ECO:0000313" key="10">
    <source>
        <dbReference type="EMBL" id="CCD27318.1"/>
    </source>
</evidence>
<feature type="domain" description="Atg29 N-terminal" evidence="9">
    <location>
        <begin position="7"/>
        <end position="60"/>
    </location>
</feature>
<dbReference type="OrthoDB" id="21072at2759"/>
<dbReference type="eggNOG" id="ENOG502S1W0">
    <property type="taxonomic scope" value="Eukaryota"/>
</dbReference>
<dbReference type="GO" id="GO:0000407">
    <property type="term" value="C:phagophore assembly site"/>
    <property type="evidence" value="ECO:0007669"/>
    <property type="project" value="UniProtKB-SubCell"/>
</dbReference>
<evidence type="ECO:0000256" key="1">
    <source>
        <dbReference type="ARBA" id="ARBA00004329"/>
    </source>
</evidence>
<gene>
    <name evidence="10" type="primary">NDAI0K01270</name>
    <name evidence="10" type="ordered locus">NDAI_0K01270</name>
</gene>
<evidence type="ECO:0000256" key="5">
    <source>
        <dbReference type="ARBA" id="ARBA00022927"/>
    </source>
</evidence>
<evidence type="ECO:0000313" key="11">
    <source>
        <dbReference type="Proteomes" id="UP000000689"/>
    </source>
</evidence>
<dbReference type="FunFam" id="1.10.10.2570:FF:000001">
    <property type="entry name" value="Autophagy-related protein 29"/>
    <property type="match status" value="1"/>
</dbReference>
<dbReference type="PANTHER" id="PTHR40012:SF1">
    <property type="entry name" value="AUTOPHAGY-RELATED PROTEIN 29"/>
    <property type="match status" value="1"/>
</dbReference>
<dbReference type="InterPro" id="IPR039113">
    <property type="entry name" value="ATG29"/>
</dbReference>
<evidence type="ECO:0000256" key="2">
    <source>
        <dbReference type="ARBA" id="ARBA00010082"/>
    </source>
</evidence>
<dbReference type="GO" id="GO:0006995">
    <property type="term" value="P:cellular response to nitrogen starvation"/>
    <property type="evidence" value="ECO:0007669"/>
    <property type="project" value="EnsemblFungi"/>
</dbReference>
<dbReference type="OMA" id="RKSEINW"/>
<reference evidence="10 11" key="1">
    <citation type="journal article" date="2011" name="Proc. Natl. Acad. Sci. U.S.A.">
        <title>Evolutionary erosion of yeast sex chromosomes by mating-type switching accidents.</title>
        <authorList>
            <person name="Gordon J.L."/>
            <person name="Armisen D."/>
            <person name="Proux-Wera E."/>
            <person name="Oheigeartaigh S.S."/>
            <person name="Byrne K.P."/>
            <person name="Wolfe K.H."/>
        </authorList>
    </citation>
    <scope>NUCLEOTIDE SEQUENCE [LARGE SCALE GENOMIC DNA]</scope>
    <source>
        <strain evidence="11">ATCC 10597 / BCRC 20456 / CBS 421 / NBRC 0211 / NRRL Y-12639</strain>
    </source>
</reference>
<dbReference type="GO" id="GO:0000149">
    <property type="term" value="F:SNARE binding"/>
    <property type="evidence" value="ECO:0007669"/>
    <property type="project" value="EnsemblFungi"/>
</dbReference>
<evidence type="ECO:0000256" key="4">
    <source>
        <dbReference type="ARBA" id="ARBA00022448"/>
    </source>
</evidence>
<accession>G0WHQ7</accession>
<dbReference type="Proteomes" id="UP000000689">
    <property type="component" value="Chromosome 11"/>
</dbReference>
<evidence type="ECO:0000256" key="7">
    <source>
        <dbReference type="ARBA" id="ARBA00060351"/>
    </source>
</evidence>
<comment type="function">
    <text evidence="7">Plays a role in autophagy. Functions at the preautophagosomal structure (PAS) in order to form normal autophagosomes under starvation conditions. Also plays a role in mitophagy and regulation of filamentous growth.</text>
</comment>
<evidence type="ECO:0000256" key="6">
    <source>
        <dbReference type="ARBA" id="ARBA00023006"/>
    </source>
</evidence>
<keyword evidence="5" id="KW-0653">Protein transport</keyword>
<dbReference type="STRING" id="1071378.G0WHQ7"/>
<dbReference type="InterPro" id="IPR040666">
    <property type="entry name" value="Atg29_N"/>
</dbReference>
<name>G0WHQ7_NAUDC</name>
<dbReference type="GO" id="GO:0000422">
    <property type="term" value="P:autophagy of mitochondrion"/>
    <property type="evidence" value="ECO:0007669"/>
    <property type="project" value="EnsemblFungi"/>
</dbReference>
<feature type="region of interest" description="Disordered" evidence="8">
    <location>
        <begin position="170"/>
        <end position="194"/>
    </location>
</feature>
<dbReference type="EMBL" id="HE580277">
    <property type="protein sequence ID" value="CCD27318.1"/>
    <property type="molecule type" value="Genomic_DNA"/>
</dbReference>
<evidence type="ECO:0000256" key="3">
    <source>
        <dbReference type="ARBA" id="ARBA00013784"/>
    </source>
</evidence>
<evidence type="ECO:0000256" key="8">
    <source>
        <dbReference type="SAM" id="MobiDB-lite"/>
    </source>
</evidence>
<feature type="compositionally biased region" description="Low complexity" evidence="8">
    <location>
        <begin position="177"/>
        <end position="194"/>
    </location>
</feature>
<sequence>MNGQNTIVYVRVKGKRPVGFVDPPEFNWNQDKEKALWSIISKLDDRKSEINWQELSDTLDAPDYFLKKRSYKLFRKHLELLQKQIERKGLKNQESNETLKQLHSYVSTLDKTLLMGKGTGSEISNKEDEKTPDSIRGKEKVEDFGQNRDTEEVTALALEQLQTSKIINYKNKKKSKSNTSPDSDSELSSSLDVSKSALEEALMDRLHF</sequence>
<protein>
    <recommendedName>
        <fullName evidence="3">Autophagy-related protein 29</fullName>
    </recommendedName>
</protein>
<keyword evidence="6" id="KW-0072">Autophagy</keyword>
<dbReference type="Pfam" id="PF18388">
    <property type="entry name" value="ATG29_N"/>
    <property type="match status" value="1"/>
</dbReference>
<dbReference type="GO" id="GO:0034727">
    <property type="term" value="P:piecemeal microautophagy of the nucleus"/>
    <property type="evidence" value="ECO:0007669"/>
    <property type="project" value="EnsemblFungi"/>
</dbReference>
<dbReference type="PANTHER" id="PTHR40012">
    <property type="entry name" value="AUTOPHAGY-RELATED PROTEIN 29"/>
    <property type="match status" value="1"/>
</dbReference>
<dbReference type="GO" id="GO:0034497">
    <property type="term" value="P:protein localization to phagophore assembly site"/>
    <property type="evidence" value="ECO:0007669"/>
    <property type="project" value="EnsemblFungi"/>
</dbReference>
<dbReference type="GO" id="GO:0015031">
    <property type="term" value="P:protein transport"/>
    <property type="evidence" value="ECO:0007669"/>
    <property type="project" value="UniProtKB-KW"/>
</dbReference>
<keyword evidence="11" id="KW-1185">Reference proteome</keyword>